<sequence length="217" mass="23685">MDSRVEAAEPPARVPWILSPPVIQSRDPFLPPDPPKELSPTPGPKAQRHRLAEHAPLLLQKSLTERAQKTHLEGQNHPGGKTCLLMTSFQSPVGAPAPRQPEEEPREVTRTVEYKLQGTDFTLSTRPWGVGSSHSAEEEGGLGPSVSSLRVAPSHTLPLSIRNPLADFHEASSWKAGPRYGAGEYWGLEKMSPGQASFGEVLAAEQGQAWRQRLVCK</sequence>
<dbReference type="AlphaFoldDB" id="A0AAD4TQ55"/>
<evidence type="ECO:0000256" key="1">
    <source>
        <dbReference type="SAM" id="MobiDB-lite"/>
    </source>
</evidence>
<evidence type="ECO:0000313" key="3">
    <source>
        <dbReference type="Proteomes" id="UP001214576"/>
    </source>
</evidence>
<comment type="caution">
    <text evidence="2">The sequence shown here is derived from an EMBL/GenBank/DDBJ whole genome shotgun (WGS) entry which is preliminary data.</text>
</comment>
<proteinExistence type="predicted"/>
<dbReference type="EMBL" id="JAKZEL010000026">
    <property type="protein sequence ID" value="KAI4530224.1"/>
    <property type="molecule type" value="Genomic_DNA"/>
</dbReference>
<evidence type="ECO:0000313" key="2">
    <source>
        <dbReference type="EMBL" id="KAI4530224.1"/>
    </source>
</evidence>
<organism evidence="2 3">
    <name type="scientific">Ovis ammon polii</name>
    <dbReference type="NCBI Taxonomy" id="230172"/>
    <lineage>
        <taxon>Eukaryota</taxon>
        <taxon>Metazoa</taxon>
        <taxon>Chordata</taxon>
        <taxon>Craniata</taxon>
        <taxon>Vertebrata</taxon>
        <taxon>Euteleostomi</taxon>
        <taxon>Mammalia</taxon>
        <taxon>Eutheria</taxon>
        <taxon>Laurasiatheria</taxon>
        <taxon>Artiodactyla</taxon>
        <taxon>Ruminantia</taxon>
        <taxon>Pecora</taxon>
        <taxon>Bovidae</taxon>
        <taxon>Caprinae</taxon>
        <taxon>Ovis</taxon>
    </lineage>
</organism>
<keyword evidence="3" id="KW-1185">Reference proteome</keyword>
<name>A0AAD4TQ55_OVIAM</name>
<gene>
    <name evidence="2" type="ORF">MG293_020080</name>
</gene>
<feature type="region of interest" description="Disordered" evidence="1">
    <location>
        <begin position="123"/>
        <end position="146"/>
    </location>
</feature>
<feature type="region of interest" description="Disordered" evidence="1">
    <location>
        <begin position="1"/>
        <end position="55"/>
    </location>
</feature>
<dbReference type="Proteomes" id="UP001214576">
    <property type="component" value="Unassembled WGS sequence"/>
</dbReference>
<reference evidence="2" key="1">
    <citation type="submission" date="2022-03" db="EMBL/GenBank/DDBJ databases">
        <title>Genomic analyses of argali, domestic sheep and their hybrids provide insights into chromosomal evolution, heterosis and genetic basis of agronomic traits.</title>
        <authorList>
            <person name="Li M."/>
        </authorList>
    </citation>
    <scope>NUCLEOTIDE SEQUENCE</scope>
    <source>
        <strain evidence="2">CAU-MHL-2022a</strain>
        <tissue evidence="2">Skin</tissue>
    </source>
</reference>
<protein>
    <submittedName>
        <fullName evidence="2">Uncharacterized protein</fullName>
    </submittedName>
</protein>
<accession>A0AAD4TQ55</accession>